<evidence type="ECO:0000313" key="3">
    <source>
        <dbReference type="Proteomes" id="UP000664417"/>
    </source>
</evidence>
<dbReference type="RefSeq" id="WP_207861283.1">
    <property type="nucleotide sequence ID" value="NZ_JAFREP010000023.1"/>
</dbReference>
<evidence type="ECO:0000313" key="2">
    <source>
        <dbReference type="EMBL" id="MBO1321309.1"/>
    </source>
</evidence>
<feature type="compositionally biased region" description="Low complexity" evidence="1">
    <location>
        <begin position="225"/>
        <end position="234"/>
    </location>
</feature>
<accession>A0A8J7QBZ5</accession>
<dbReference type="Proteomes" id="UP000664417">
    <property type="component" value="Unassembled WGS sequence"/>
</dbReference>
<proteinExistence type="predicted"/>
<name>A0A8J7QBZ5_9BACT</name>
<keyword evidence="3" id="KW-1185">Reference proteome</keyword>
<dbReference type="EMBL" id="JAFREP010000023">
    <property type="protein sequence ID" value="MBO1321309.1"/>
    <property type="molecule type" value="Genomic_DNA"/>
</dbReference>
<protein>
    <submittedName>
        <fullName evidence="2">Uncharacterized protein</fullName>
    </submittedName>
</protein>
<feature type="compositionally biased region" description="Basic and acidic residues" evidence="1">
    <location>
        <begin position="293"/>
        <end position="302"/>
    </location>
</feature>
<feature type="compositionally biased region" description="Basic and acidic residues" evidence="1">
    <location>
        <begin position="148"/>
        <end position="178"/>
    </location>
</feature>
<gene>
    <name evidence="2" type="ORF">J3U88_22705</name>
</gene>
<sequence>MSEPMTLDRLEELLETMEPAEIRRDYAAELAADPRCEAMLEHFEKLDANLEALAELEPAPAIPVPRAEGAVVSLPKRRPLVRWLTFVAPLAAALVVALMISNDWHPQQVLDDVPVAAEPTTRDDEGLAFAMEESKDGDSSLERLRELPAEGAPYREESSRSTAEKADGRASFGDERVVAEAPAEPTLPSRQRARSASDVAAKPKSTPAPKPAAEKLRSLADSVRASPPATAEPESPVDRSGTRQVASAQGDASPEPAREERADDAMPGKTVDESITVTGSAPEDEVAVASHHSRSDAAKKSEQLEALADEVTRPVAEKVAEMPVAEAAGIAEQEVSDKVAASDREGPTEQLYDSGDLDSVAVESAPEYDAAPLPRLAQKQAALGAEQMIEVTELSKERRKESDVGTRLSELEALLLTPNRSNRAAVAKLGETRARLLTELENAWQTRTEPPTNLVAGRKLWWPPFGDRPLEPEQWQQFWRNSPVARRSAVWLYPKTWRGDDRLLVDVQMNNQTTTVLVVFRNNRLQLRQP</sequence>
<reference evidence="2" key="1">
    <citation type="submission" date="2021-03" db="EMBL/GenBank/DDBJ databases">
        <authorList>
            <person name="Wang G."/>
        </authorList>
    </citation>
    <scope>NUCLEOTIDE SEQUENCE</scope>
    <source>
        <strain evidence="2">KCTC 12899</strain>
    </source>
</reference>
<organism evidence="2 3">
    <name type="scientific">Acanthopleuribacter pedis</name>
    <dbReference type="NCBI Taxonomy" id="442870"/>
    <lineage>
        <taxon>Bacteria</taxon>
        <taxon>Pseudomonadati</taxon>
        <taxon>Acidobacteriota</taxon>
        <taxon>Holophagae</taxon>
        <taxon>Acanthopleuribacterales</taxon>
        <taxon>Acanthopleuribacteraceae</taxon>
        <taxon>Acanthopleuribacter</taxon>
    </lineage>
</organism>
<feature type="region of interest" description="Disordered" evidence="1">
    <location>
        <begin position="148"/>
        <end position="302"/>
    </location>
</feature>
<comment type="caution">
    <text evidence="2">The sequence shown here is derived from an EMBL/GenBank/DDBJ whole genome shotgun (WGS) entry which is preliminary data.</text>
</comment>
<feature type="compositionally biased region" description="Basic and acidic residues" evidence="1">
    <location>
        <begin position="256"/>
        <end position="272"/>
    </location>
</feature>
<dbReference type="AlphaFoldDB" id="A0A8J7QBZ5"/>
<feature type="region of interest" description="Disordered" evidence="1">
    <location>
        <begin position="334"/>
        <end position="357"/>
    </location>
</feature>
<feature type="compositionally biased region" description="Basic and acidic residues" evidence="1">
    <location>
        <begin position="335"/>
        <end position="347"/>
    </location>
</feature>
<evidence type="ECO:0000256" key="1">
    <source>
        <dbReference type="SAM" id="MobiDB-lite"/>
    </source>
</evidence>